<evidence type="ECO:0000256" key="7">
    <source>
        <dbReference type="ARBA" id="ARBA00023157"/>
    </source>
</evidence>
<evidence type="ECO:0000256" key="4">
    <source>
        <dbReference type="ARBA" id="ARBA00022729"/>
    </source>
</evidence>
<dbReference type="SUPFAM" id="SSF48726">
    <property type="entry name" value="Immunoglobulin"/>
    <property type="match status" value="2"/>
</dbReference>
<evidence type="ECO:0000256" key="1">
    <source>
        <dbReference type="ARBA" id="ARBA00004251"/>
    </source>
</evidence>
<evidence type="ECO:0000256" key="11">
    <source>
        <dbReference type="SAM" id="MobiDB-lite"/>
    </source>
</evidence>
<evidence type="ECO:0000313" key="16">
    <source>
        <dbReference type="EMBL" id="KAL2103364.1"/>
    </source>
</evidence>
<keyword evidence="4 13" id="KW-0732">Signal</keyword>
<name>A0ABD1KW22_9TELE</name>
<proteinExistence type="predicted"/>
<accession>A0ABD1KW22</accession>
<organism evidence="16 17">
    <name type="scientific">Coilia grayii</name>
    <name type="common">Gray's grenadier anchovy</name>
    <dbReference type="NCBI Taxonomy" id="363190"/>
    <lineage>
        <taxon>Eukaryota</taxon>
        <taxon>Metazoa</taxon>
        <taxon>Chordata</taxon>
        <taxon>Craniata</taxon>
        <taxon>Vertebrata</taxon>
        <taxon>Euteleostomi</taxon>
        <taxon>Actinopterygii</taxon>
        <taxon>Neopterygii</taxon>
        <taxon>Teleostei</taxon>
        <taxon>Clupei</taxon>
        <taxon>Clupeiformes</taxon>
        <taxon>Clupeoidei</taxon>
        <taxon>Engraulidae</taxon>
        <taxon>Coilinae</taxon>
        <taxon>Coilia</taxon>
    </lineage>
</organism>
<keyword evidence="2" id="KW-1003">Cell membrane</keyword>
<keyword evidence="7" id="KW-1015">Disulfide bond</keyword>
<evidence type="ECO:0000259" key="15">
    <source>
        <dbReference type="SMART" id="SM00409"/>
    </source>
</evidence>
<evidence type="ECO:0000256" key="8">
    <source>
        <dbReference type="ARBA" id="ARBA00023170"/>
    </source>
</evidence>
<protein>
    <recommendedName>
        <fullName evidence="18">Ig-like domain-containing protein</fullName>
    </recommendedName>
</protein>
<feature type="domain" description="Immunoglobulin V-set" evidence="14">
    <location>
        <begin position="349"/>
        <end position="423"/>
    </location>
</feature>
<evidence type="ECO:0000256" key="6">
    <source>
        <dbReference type="ARBA" id="ARBA00023136"/>
    </source>
</evidence>
<comment type="subcellular location">
    <subcellularLocation>
        <location evidence="1">Cell membrane</location>
        <topology evidence="1">Single-pass type I membrane protein</topology>
    </subcellularLocation>
</comment>
<dbReference type="Gene3D" id="2.60.40.10">
    <property type="entry name" value="Immunoglobulins"/>
    <property type="match status" value="2"/>
</dbReference>
<dbReference type="InterPro" id="IPR013106">
    <property type="entry name" value="Ig_V-set"/>
</dbReference>
<keyword evidence="17" id="KW-1185">Reference proteome</keyword>
<evidence type="ECO:0000313" key="17">
    <source>
        <dbReference type="Proteomes" id="UP001591681"/>
    </source>
</evidence>
<dbReference type="SMART" id="SM00409">
    <property type="entry name" value="IG"/>
    <property type="match status" value="2"/>
</dbReference>
<dbReference type="InterPro" id="IPR003599">
    <property type="entry name" value="Ig_sub"/>
</dbReference>
<keyword evidence="3 12" id="KW-0812">Transmembrane</keyword>
<evidence type="ECO:0000256" key="12">
    <source>
        <dbReference type="SAM" id="Phobius"/>
    </source>
</evidence>
<keyword evidence="8" id="KW-0675">Receptor</keyword>
<evidence type="ECO:0000256" key="9">
    <source>
        <dbReference type="ARBA" id="ARBA00023180"/>
    </source>
</evidence>
<feature type="domain" description="Immunoglobulin" evidence="15">
    <location>
        <begin position="339"/>
        <end position="445"/>
    </location>
</feature>
<dbReference type="InterPro" id="IPR036179">
    <property type="entry name" value="Ig-like_dom_sf"/>
</dbReference>
<feature type="region of interest" description="Disordered" evidence="11">
    <location>
        <begin position="487"/>
        <end position="522"/>
    </location>
</feature>
<dbReference type="PANTHER" id="PTHR25466">
    <property type="entry name" value="T-LYMPHOCYTE ACTIVATION ANTIGEN"/>
    <property type="match status" value="1"/>
</dbReference>
<feature type="chain" id="PRO_5044797193" description="Ig-like domain-containing protein" evidence="13">
    <location>
        <begin position="21"/>
        <end position="522"/>
    </location>
</feature>
<evidence type="ECO:0000256" key="13">
    <source>
        <dbReference type="SAM" id="SignalP"/>
    </source>
</evidence>
<keyword evidence="5 12" id="KW-1133">Transmembrane helix</keyword>
<dbReference type="InterPro" id="IPR051713">
    <property type="entry name" value="T-cell_Activation_Regulation"/>
</dbReference>
<reference evidence="16 17" key="1">
    <citation type="submission" date="2024-09" db="EMBL/GenBank/DDBJ databases">
        <title>A chromosome-level genome assembly of Gray's grenadier anchovy, Coilia grayii.</title>
        <authorList>
            <person name="Fu Z."/>
        </authorList>
    </citation>
    <scope>NUCLEOTIDE SEQUENCE [LARGE SCALE GENOMIC DNA]</scope>
    <source>
        <strain evidence="16">G4</strain>
        <tissue evidence="16">Muscle</tissue>
    </source>
</reference>
<feature type="compositionally biased region" description="Basic and acidic residues" evidence="11">
    <location>
        <begin position="501"/>
        <end position="510"/>
    </location>
</feature>
<dbReference type="GO" id="GO:0005886">
    <property type="term" value="C:plasma membrane"/>
    <property type="evidence" value="ECO:0007669"/>
    <property type="project" value="UniProtKB-SubCell"/>
</dbReference>
<dbReference type="SMART" id="SM00406">
    <property type="entry name" value="IGv"/>
    <property type="match status" value="1"/>
</dbReference>
<evidence type="ECO:0008006" key="18">
    <source>
        <dbReference type="Google" id="ProtNLM"/>
    </source>
</evidence>
<dbReference type="Pfam" id="PF07686">
    <property type="entry name" value="V-set"/>
    <property type="match status" value="1"/>
</dbReference>
<evidence type="ECO:0000256" key="2">
    <source>
        <dbReference type="ARBA" id="ARBA00022475"/>
    </source>
</evidence>
<dbReference type="CDD" id="cd00099">
    <property type="entry name" value="IgV"/>
    <property type="match status" value="1"/>
</dbReference>
<keyword evidence="10" id="KW-0393">Immunoglobulin domain</keyword>
<keyword evidence="6 12" id="KW-0472">Membrane</keyword>
<sequence>MATFSDVTVLLTLVISSVHSYPGTAIFALKGEKATFRVLSVEEDSSTLLYKMTENGPILLKNLSDPTQSSDSERSARVSVFFKPWTLPYFVLRNLSLSDSGQYRTDVCKRGMCHPVTIHNLTVCAEKMKVRREEVDGTIQWTVNGVNQSRGDILQMYQDTHTTCEKSEIQVVLDTQLSLEIIPEDMKEKVEVLTNGSSVRISHMSSHEDQAIYHILLWKGDQCQLHSETKGDFFHAYNTVTAKEALPMKGDRLSLICHPNISGPAHWFRDESSVEIQSRQTFNMTPQQDDTDMYVDMRNYSLIFPSVTPEHDGLYCCYPEGHPQDMTGHYVFAHSELNSTYLTFSTSDMAVLRCHADTNGFWVKKWFRQRGLELEELVVYIAGPKMIYIHEDLRGRVNVSLRNASLIISALTPEDSGVYRCRGWKYYRSRQKNLFFQQRFHLIYKDPFGVDSMFYRVYVSLMGFGLLVMICAVMSVKWRFRGGGQVPPRSLRSTADTPGHLSREGEQRGEQDEDVDTDGHSV</sequence>
<keyword evidence="9" id="KW-0325">Glycoprotein</keyword>
<comment type="caution">
    <text evidence="16">The sequence shown here is derived from an EMBL/GenBank/DDBJ whole genome shotgun (WGS) entry which is preliminary data.</text>
</comment>
<dbReference type="Proteomes" id="UP001591681">
    <property type="component" value="Unassembled WGS sequence"/>
</dbReference>
<feature type="signal peptide" evidence="13">
    <location>
        <begin position="1"/>
        <end position="20"/>
    </location>
</feature>
<gene>
    <name evidence="16" type="ORF">ACEWY4_000232</name>
</gene>
<evidence type="ECO:0000256" key="5">
    <source>
        <dbReference type="ARBA" id="ARBA00022989"/>
    </source>
</evidence>
<dbReference type="InterPro" id="IPR013783">
    <property type="entry name" value="Ig-like_fold"/>
</dbReference>
<dbReference type="PANTHER" id="PTHR25466:SF9">
    <property type="entry name" value="FIBRONECTIN TYPE-III DOMAIN-CONTAINING PROTEIN"/>
    <property type="match status" value="1"/>
</dbReference>
<feature type="domain" description="Immunoglobulin" evidence="15">
    <location>
        <begin position="242"/>
        <end position="334"/>
    </location>
</feature>
<dbReference type="AlphaFoldDB" id="A0ABD1KW22"/>
<evidence type="ECO:0000259" key="14">
    <source>
        <dbReference type="SMART" id="SM00406"/>
    </source>
</evidence>
<dbReference type="EMBL" id="JBHFQA010000001">
    <property type="protein sequence ID" value="KAL2103364.1"/>
    <property type="molecule type" value="Genomic_DNA"/>
</dbReference>
<evidence type="ECO:0000256" key="10">
    <source>
        <dbReference type="ARBA" id="ARBA00023319"/>
    </source>
</evidence>
<feature type="transmembrane region" description="Helical" evidence="12">
    <location>
        <begin position="453"/>
        <end position="476"/>
    </location>
</feature>
<evidence type="ECO:0000256" key="3">
    <source>
        <dbReference type="ARBA" id="ARBA00022692"/>
    </source>
</evidence>